<protein>
    <recommendedName>
        <fullName evidence="8">Ankyrin repeat domain-containing protein 45</fullName>
    </recommendedName>
</protein>
<dbReference type="Pfam" id="PF12796">
    <property type="entry name" value="Ank_2"/>
    <property type="match status" value="1"/>
</dbReference>
<name>A0A8S3QBI6_MYTED</name>
<dbReference type="InterPro" id="IPR029048">
    <property type="entry name" value="HSP70_C_sf"/>
</dbReference>
<evidence type="ECO:0000256" key="5">
    <source>
        <dbReference type="SAM" id="MobiDB-lite"/>
    </source>
</evidence>
<feature type="region of interest" description="Disordered" evidence="5">
    <location>
        <begin position="232"/>
        <end position="265"/>
    </location>
</feature>
<dbReference type="SUPFAM" id="SSF48403">
    <property type="entry name" value="Ankyrin repeat"/>
    <property type="match status" value="1"/>
</dbReference>
<gene>
    <name evidence="6" type="ORF">MEDL_7942</name>
</gene>
<dbReference type="OrthoDB" id="194358at2759"/>
<dbReference type="SMART" id="SM00248">
    <property type="entry name" value="ANK"/>
    <property type="match status" value="2"/>
</dbReference>
<dbReference type="Proteomes" id="UP000683360">
    <property type="component" value="Unassembled WGS sequence"/>
</dbReference>
<dbReference type="InterPro" id="IPR002110">
    <property type="entry name" value="Ankyrin_rpt"/>
</dbReference>
<evidence type="ECO:0000313" key="6">
    <source>
        <dbReference type="EMBL" id="CAG2192794.1"/>
    </source>
</evidence>
<sequence>MCAKFVENVCRTLPGFHANTGCDSNILELCKLNDEIESLINCIKKELYASDEKRRIYMDSIRGRVHTSNMFTRNALQVWKKAALKSLARTNHSITTKLKEERITWKNDMDLIKDQNTKEMDQLDRTISLLEAEAKNLIQTVVKKLESLEKNVHIDGFSNEDFRKMVRSHISTNKGSSERFEEEITEVKEGLVKNIKETETRLQTFKSDIETNMDSKIEDIKIDTQTTSLHAMENRKKQTTKSAKCGGCKSGRRRKKMTPDGEQEEKEVEILLPNTTIVTHCILKNDSQRFVKCFEDEEDAYKDTVAELINQRGEDGKSPLDLAATLGRGDISKELIQRGADVLAVNCQGYCAMHHAAAWGKLGVLKVLVEALSDLQQKNIHGERPRETALRYNKTECVDFLDWAEAKVDLQNFIKTTQETLADGEKVQGRLTKDDKNIITNTCKEKAEWVERTTDATTKDFITQKMALEEVINPIMQKLNEPPTERSEKR</sequence>
<dbReference type="EMBL" id="CAJPWZ010000446">
    <property type="protein sequence ID" value="CAG2192794.1"/>
    <property type="molecule type" value="Genomic_DNA"/>
</dbReference>
<evidence type="ECO:0000256" key="1">
    <source>
        <dbReference type="ARBA" id="ARBA00022737"/>
    </source>
</evidence>
<dbReference type="PROSITE" id="PS50088">
    <property type="entry name" value="ANK_REPEAT"/>
    <property type="match status" value="2"/>
</dbReference>
<proteinExistence type="predicted"/>
<dbReference type="AlphaFoldDB" id="A0A8S3QBI6"/>
<reference evidence="6" key="1">
    <citation type="submission" date="2021-03" db="EMBL/GenBank/DDBJ databases">
        <authorList>
            <person name="Bekaert M."/>
        </authorList>
    </citation>
    <scope>NUCLEOTIDE SEQUENCE</scope>
</reference>
<dbReference type="PANTHER" id="PTHR24171">
    <property type="entry name" value="ANKYRIN REPEAT DOMAIN-CONTAINING PROTEIN 39-RELATED"/>
    <property type="match status" value="1"/>
</dbReference>
<evidence type="ECO:0000313" key="7">
    <source>
        <dbReference type="Proteomes" id="UP000683360"/>
    </source>
</evidence>
<keyword evidence="4" id="KW-0175">Coiled coil</keyword>
<accession>A0A8S3QBI6</accession>
<dbReference type="PROSITE" id="PS50297">
    <property type="entry name" value="ANK_REP_REGION"/>
    <property type="match status" value="1"/>
</dbReference>
<dbReference type="Gene3D" id="1.20.1270.10">
    <property type="match status" value="1"/>
</dbReference>
<feature type="repeat" description="ANK" evidence="3">
    <location>
        <begin position="315"/>
        <end position="347"/>
    </location>
</feature>
<keyword evidence="1" id="KW-0677">Repeat</keyword>
<evidence type="ECO:0008006" key="8">
    <source>
        <dbReference type="Google" id="ProtNLM"/>
    </source>
</evidence>
<feature type="coiled-coil region" evidence="4">
    <location>
        <begin position="113"/>
        <end position="151"/>
    </location>
</feature>
<dbReference type="Gene3D" id="1.25.40.20">
    <property type="entry name" value="Ankyrin repeat-containing domain"/>
    <property type="match status" value="1"/>
</dbReference>
<comment type="caution">
    <text evidence="6">The sequence shown here is derived from an EMBL/GenBank/DDBJ whole genome shotgun (WGS) entry which is preliminary data.</text>
</comment>
<dbReference type="InterPro" id="IPR036770">
    <property type="entry name" value="Ankyrin_rpt-contain_sf"/>
</dbReference>
<evidence type="ECO:0000256" key="2">
    <source>
        <dbReference type="ARBA" id="ARBA00023043"/>
    </source>
</evidence>
<evidence type="ECO:0000256" key="3">
    <source>
        <dbReference type="PROSITE-ProRule" id="PRU00023"/>
    </source>
</evidence>
<keyword evidence="2 3" id="KW-0040">ANK repeat</keyword>
<organism evidence="6 7">
    <name type="scientific">Mytilus edulis</name>
    <name type="common">Blue mussel</name>
    <dbReference type="NCBI Taxonomy" id="6550"/>
    <lineage>
        <taxon>Eukaryota</taxon>
        <taxon>Metazoa</taxon>
        <taxon>Spiralia</taxon>
        <taxon>Lophotrochozoa</taxon>
        <taxon>Mollusca</taxon>
        <taxon>Bivalvia</taxon>
        <taxon>Autobranchia</taxon>
        <taxon>Pteriomorphia</taxon>
        <taxon>Mytilida</taxon>
        <taxon>Mytiloidea</taxon>
        <taxon>Mytilidae</taxon>
        <taxon>Mytilinae</taxon>
        <taxon>Mytilus</taxon>
    </lineage>
</organism>
<dbReference type="SUPFAM" id="SSF100934">
    <property type="entry name" value="Heat shock protein 70kD (HSP70), C-terminal subdomain"/>
    <property type="match status" value="1"/>
</dbReference>
<evidence type="ECO:0000256" key="4">
    <source>
        <dbReference type="SAM" id="Coils"/>
    </source>
</evidence>
<keyword evidence="7" id="KW-1185">Reference proteome</keyword>
<feature type="repeat" description="ANK" evidence="3">
    <location>
        <begin position="348"/>
        <end position="380"/>
    </location>
</feature>